<dbReference type="FunCoup" id="A0A0B2UJS3">
    <property type="interactions" value="168"/>
</dbReference>
<reference evidence="5 6" key="1">
    <citation type="journal article" date="2014" name="MBio">
        <title>The Ordospora colligata genome; evolution of extreme reduction in microsporidia and host-to-parasite horizontal gene transfer.</title>
        <authorList>
            <person name="Pombert J.-F."/>
            <person name="Haag K.L."/>
            <person name="Beidas S."/>
            <person name="Ebert D."/>
            <person name="Keeling P.J."/>
        </authorList>
    </citation>
    <scope>NUCLEOTIDE SEQUENCE [LARGE SCALE GENOMIC DNA]</scope>
    <source>
        <strain evidence="5 6">OC4</strain>
    </source>
</reference>
<evidence type="ECO:0000256" key="1">
    <source>
        <dbReference type="ARBA" id="ARBA00005436"/>
    </source>
</evidence>
<comment type="similarity">
    <text evidence="1">Belongs to the eukaryotic ribosomal protein P1/P2 family.</text>
</comment>
<dbReference type="Gene3D" id="1.10.10.1410">
    <property type="match status" value="1"/>
</dbReference>
<dbReference type="EMBL" id="JOKQ01000008">
    <property type="protein sequence ID" value="KHN69272.1"/>
    <property type="molecule type" value="Genomic_DNA"/>
</dbReference>
<dbReference type="Pfam" id="PF00428">
    <property type="entry name" value="Ribosomal_60s"/>
    <property type="match status" value="1"/>
</dbReference>
<proteinExistence type="inferred from homology"/>
<evidence type="ECO:0000256" key="4">
    <source>
        <dbReference type="SAM" id="MobiDB-lite"/>
    </source>
</evidence>
<dbReference type="RefSeq" id="XP_014563314.1">
    <property type="nucleotide sequence ID" value="XM_014707828.1"/>
</dbReference>
<dbReference type="Proteomes" id="UP000031056">
    <property type="component" value="Unassembled WGS sequence"/>
</dbReference>
<keyword evidence="6" id="KW-1185">Reference proteome</keyword>
<accession>A0A0B2UJS3</accession>
<keyword evidence="2 5" id="KW-0689">Ribosomal protein</keyword>
<keyword evidence="3" id="KW-0687">Ribonucleoprotein</keyword>
<dbReference type="InParanoid" id="A0A0B2UJS3"/>
<protein>
    <submittedName>
        <fullName evidence="5">Acidic ribosomal protein P2</fullName>
    </submittedName>
</protein>
<evidence type="ECO:0000256" key="2">
    <source>
        <dbReference type="ARBA" id="ARBA00022980"/>
    </source>
</evidence>
<gene>
    <name evidence="5" type="ORF">M896_080050</name>
</gene>
<dbReference type="VEuPathDB" id="MicrosporidiaDB:M896_080050"/>
<dbReference type="STRING" id="1354746.A0A0B2UJS3"/>
<dbReference type="GO" id="GO:1990904">
    <property type="term" value="C:ribonucleoprotein complex"/>
    <property type="evidence" value="ECO:0007669"/>
    <property type="project" value="UniProtKB-KW"/>
</dbReference>
<comment type="caution">
    <text evidence="5">The sequence shown here is derived from an EMBL/GenBank/DDBJ whole genome shotgun (WGS) entry which is preliminary data.</text>
</comment>
<feature type="region of interest" description="Disordered" evidence="4">
    <location>
        <begin position="73"/>
        <end position="94"/>
    </location>
</feature>
<dbReference type="AlphaFoldDB" id="A0A0B2UJS3"/>
<dbReference type="GO" id="GO:0005840">
    <property type="term" value="C:ribosome"/>
    <property type="evidence" value="ECO:0007669"/>
    <property type="project" value="UniProtKB-KW"/>
</dbReference>
<sequence length="102" mass="10872">MEYIAGSILLTKVGRDVDAKSLEMLFRSIDAPIESETLDLFLSKVSGKSMDELMASGSELMKSFAVSSAPASAKAEEKKDAPAAAATQEQDDDADFDIFGAF</sequence>
<organism evidence="5 6">
    <name type="scientific">Ordospora colligata OC4</name>
    <dbReference type="NCBI Taxonomy" id="1354746"/>
    <lineage>
        <taxon>Eukaryota</taxon>
        <taxon>Fungi</taxon>
        <taxon>Fungi incertae sedis</taxon>
        <taxon>Microsporidia</taxon>
        <taxon>Ordosporidae</taxon>
        <taxon>Ordospora</taxon>
    </lineage>
</organism>
<evidence type="ECO:0000313" key="5">
    <source>
        <dbReference type="EMBL" id="KHN69272.1"/>
    </source>
</evidence>
<evidence type="ECO:0000313" key="6">
    <source>
        <dbReference type="Proteomes" id="UP000031056"/>
    </source>
</evidence>
<dbReference type="HOGENOM" id="CLU_114656_0_2_1"/>
<dbReference type="OrthoDB" id="1227494at2759"/>
<name>A0A0B2UJS3_9MICR</name>
<dbReference type="GeneID" id="26262045"/>
<dbReference type="InterPro" id="IPR038716">
    <property type="entry name" value="P1/P2_N_sf"/>
</dbReference>
<evidence type="ECO:0000256" key="3">
    <source>
        <dbReference type="ARBA" id="ARBA00023274"/>
    </source>
</evidence>